<evidence type="ECO:0000256" key="2">
    <source>
        <dbReference type="ARBA" id="ARBA00023140"/>
    </source>
</evidence>
<dbReference type="PANTHER" id="PTHR24096">
    <property type="entry name" value="LONG-CHAIN-FATTY-ACID--COA LIGASE"/>
    <property type="match status" value="1"/>
</dbReference>
<dbReference type="GO" id="GO:0004467">
    <property type="term" value="F:long-chain fatty acid-CoA ligase activity"/>
    <property type="evidence" value="ECO:0007669"/>
    <property type="project" value="TreeGrafter"/>
</dbReference>
<name>A0A336LJY0_CULSO</name>
<sequence>MSQFNQKEKYWYGPELNQNPIYNSNNGIGDIILAGLKNNLDKISQISDNDDDDDHAENTLTCKEILDKSICVAHNLSRLGFKQGDVFSIITRNNANVAPIVFGTFFLGATLNTLDVTLDENDLLHIFETVKPKLVFADPIVIDNVKICLASLKISANIIIFDKSYDNFSQNMIKVTTLFAEPEIISTNPFFSCSITHPSQQIALILCSSGITGPSKMICLSHSQVISEVLRTWDWSITSSDRCFTFSSLFWVSGIANLLISTVKGACRVITTQKYSAELLFKLISKHKITQLCLASACIPDVLSYHKKLEENFDISSLNTIIIGGSMILDQTKDEFRDILVQGTKVVEVYGFIELGSITSNTLYGTKKGSIGIVAAQNLVKIINEKGKNLGPGEIGEICAKNNSKFLGYYNNDALTKETVDSNGWIRSGDLGFFDADGFLFIKGKIKELIKCKGATISPETIESKLQERLGIAHICAIRIEDGGKPPIDLPAVAIKIPENYTLNEEQIREIANEEMTDDFALTGGIYFVNDFPMTPSGKVKRGALKDLANGWYKEELKRIERERRRHEPAPMFFLS</sequence>
<reference evidence="4" key="1">
    <citation type="submission" date="2018-07" db="EMBL/GenBank/DDBJ databases">
        <authorList>
            <person name="Quirk P.G."/>
            <person name="Krulwich T.A."/>
        </authorList>
    </citation>
    <scope>NUCLEOTIDE SEQUENCE</scope>
</reference>
<dbReference type="InterPro" id="IPR000873">
    <property type="entry name" value="AMP-dep_synth/lig_dom"/>
</dbReference>
<evidence type="ECO:0000313" key="4">
    <source>
        <dbReference type="EMBL" id="SSX18230.1"/>
    </source>
</evidence>
<dbReference type="PANTHER" id="PTHR24096:SF353">
    <property type="entry name" value="GH16244P-RELATED"/>
    <property type="match status" value="1"/>
</dbReference>
<evidence type="ECO:0000259" key="3">
    <source>
        <dbReference type="Pfam" id="PF00501"/>
    </source>
</evidence>
<gene>
    <name evidence="4" type="primary">CSON008475</name>
</gene>
<accession>A0A336LJY0</accession>
<dbReference type="InterPro" id="IPR042099">
    <property type="entry name" value="ANL_N_sf"/>
</dbReference>
<dbReference type="FunFam" id="3.40.50.12780:FF:000025">
    <property type="entry name" value="luciferin 4-monooxygenase"/>
    <property type="match status" value="1"/>
</dbReference>
<dbReference type="AlphaFoldDB" id="A0A336LJY0"/>
<comment type="subcellular location">
    <subcellularLocation>
        <location evidence="1">Peroxisome</location>
    </subcellularLocation>
</comment>
<proteinExistence type="predicted"/>
<dbReference type="GO" id="GO:0005777">
    <property type="term" value="C:peroxisome"/>
    <property type="evidence" value="ECO:0007669"/>
    <property type="project" value="UniProtKB-SubCell"/>
</dbReference>
<protein>
    <submittedName>
        <fullName evidence="4">CSON008475 protein</fullName>
    </submittedName>
</protein>
<organism evidence="4">
    <name type="scientific">Culicoides sonorensis</name>
    <name type="common">Biting midge</name>
    <dbReference type="NCBI Taxonomy" id="179676"/>
    <lineage>
        <taxon>Eukaryota</taxon>
        <taxon>Metazoa</taxon>
        <taxon>Ecdysozoa</taxon>
        <taxon>Arthropoda</taxon>
        <taxon>Hexapoda</taxon>
        <taxon>Insecta</taxon>
        <taxon>Pterygota</taxon>
        <taxon>Neoptera</taxon>
        <taxon>Endopterygota</taxon>
        <taxon>Diptera</taxon>
        <taxon>Nematocera</taxon>
        <taxon>Chironomoidea</taxon>
        <taxon>Ceratopogonidae</taxon>
        <taxon>Ceratopogoninae</taxon>
        <taxon>Culicoides</taxon>
        <taxon>Monoculicoides</taxon>
    </lineage>
</organism>
<dbReference type="VEuPathDB" id="VectorBase:CSON008475"/>
<dbReference type="SUPFAM" id="SSF56801">
    <property type="entry name" value="Acetyl-CoA synthetase-like"/>
    <property type="match status" value="1"/>
</dbReference>
<evidence type="ECO:0000256" key="1">
    <source>
        <dbReference type="ARBA" id="ARBA00004275"/>
    </source>
</evidence>
<keyword evidence="2" id="KW-0576">Peroxisome</keyword>
<dbReference type="EMBL" id="UFQT01000031">
    <property type="protein sequence ID" value="SSX18230.1"/>
    <property type="molecule type" value="Genomic_DNA"/>
</dbReference>
<dbReference type="Gene3D" id="3.40.50.12780">
    <property type="entry name" value="N-terminal domain of ligase-like"/>
    <property type="match status" value="1"/>
</dbReference>
<dbReference type="OMA" id="FQTRDTD"/>
<dbReference type="Pfam" id="PF00501">
    <property type="entry name" value="AMP-binding"/>
    <property type="match status" value="1"/>
</dbReference>
<feature type="domain" description="AMP-dependent synthetase/ligase" evidence="3">
    <location>
        <begin position="56"/>
        <end position="410"/>
    </location>
</feature>
<dbReference type="InterPro" id="IPR045851">
    <property type="entry name" value="AMP-bd_C_sf"/>
</dbReference>
<dbReference type="GO" id="GO:0046949">
    <property type="term" value="P:fatty-acyl-CoA biosynthetic process"/>
    <property type="evidence" value="ECO:0007669"/>
    <property type="project" value="TreeGrafter"/>
</dbReference>
<dbReference type="Gene3D" id="3.30.300.30">
    <property type="match status" value="1"/>
</dbReference>